<evidence type="ECO:0000256" key="3">
    <source>
        <dbReference type="ARBA" id="ARBA00015522"/>
    </source>
</evidence>
<dbReference type="AlphaFoldDB" id="A0A7R9Y5D9"/>
<keyword evidence="4" id="KW-0539">Nucleus</keyword>
<gene>
    <name evidence="6" type="ORF">MPUS1402_LOCUS9318</name>
</gene>
<feature type="region of interest" description="Disordered" evidence="5">
    <location>
        <begin position="1"/>
        <end position="27"/>
    </location>
</feature>
<dbReference type="Pfam" id="PF09420">
    <property type="entry name" value="Nop16"/>
    <property type="match status" value="1"/>
</dbReference>
<evidence type="ECO:0000256" key="1">
    <source>
        <dbReference type="ARBA" id="ARBA00004604"/>
    </source>
</evidence>
<reference evidence="6" key="1">
    <citation type="submission" date="2021-01" db="EMBL/GenBank/DDBJ databases">
        <authorList>
            <person name="Corre E."/>
            <person name="Pelletier E."/>
            <person name="Niang G."/>
            <person name="Scheremetjew M."/>
            <person name="Finn R."/>
            <person name="Kale V."/>
            <person name="Holt S."/>
            <person name="Cochrane G."/>
            <person name="Meng A."/>
            <person name="Brown T."/>
            <person name="Cohen L."/>
        </authorList>
    </citation>
    <scope>NUCLEOTIDE SEQUENCE</scope>
    <source>
        <strain evidence="6">RCC1614</strain>
    </source>
</reference>
<proteinExistence type="inferred from homology"/>
<dbReference type="GO" id="GO:0005730">
    <property type="term" value="C:nucleolus"/>
    <property type="evidence" value="ECO:0007669"/>
    <property type="project" value="UniProtKB-SubCell"/>
</dbReference>
<feature type="region of interest" description="Disordered" evidence="5">
    <location>
        <begin position="195"/>
        <end position="219"/>
    </location>
</feature>
<protein>
    <recommendedName>
        <fullName evidence="3">Nucleolar protein 16</fullName>
    </recommendedName>
</protein>
<evidence type="ECO:0000256" key="5">
    <source>
        <dbReference type="SAM" id="MobiDB-lite"/>
    </source>
</evidence>
<accession>A0A7R9Y5D9</accession>
<organism evidence="6">
    <name type="scientific">Micromonas pusilla</name>
    <name type="common">Picoplanktonic green alga</name>
    <name type="synonym">Chromulina pusilla</name>
    <dbReference type="NCBI Taxonomy" id="38833"/>
    <lineage>
        <taxon>Eukaryota</taxon>
        <taxon>Viridiplantae</taxon>
        <taxon>Chlorophyta</taxon>
        <taxon>Mamiellophyceae</taxon>
        <taxon>Mamiellales</taxon>
        <taxon>Mamiellaceae</taxon>
        <taxon>Micromonas</taxon>
    </lineage>
</organism>
<feature type="region of interest" description="Disordered" evidence="5">
    <location>
        <begin position="64"/>
        <end position="98"/>
    </location>
</feature>
<dbReference type="PANTHER" id="PTHR13243">
    <property type="entry name" value="HSPC111 PROTEIN-RELATED"/>
    <property type="match status" value="1"/>
</dbReference>
<dbReference type="GO" id="GO:0042273">
    <property type="term" value="P:ribosomal large subunit biogenesis"/>
    <property type="evidence" value="ECO:0007669"/>
    <property type="project" value="TreeGrafter"/>
</dbReference>
<evidence type="ECO:0000313" key="6">
    <source>
        <dbReference type="EMBL" id="CAD8244625.1"/>
    </source>
</evidence>
<sequence>MGSSLRRKKRAKSKSGKKTVKVGRVKKTSQKVTVAPVLLPGAVDATAWNEDTTHQHNYAAAGLASDPNKIGKTGRNAVERREERAGGGNGDGGEHDDGTVAARATVGGDEVRGAMGEVRSTGFAPPKRLTTKQRRIVGALVAKHGETNLPAMFRDRKLNAMQHTIAQLRELVVSYVAYPELVENGGGALDFRAPKKASLKGKKGTGGGGRTFDARGGRR</sequence>
<comment type="similarity">
    <text evidence="2">Belongs to the NOP16 family.</text>
</comment>
<name>A0A7R9Y5D9_MICPS</name>
<comment type="subcellular location">
    <subcellularLocation>
        <location evidence="1">Nucleus</location>
        <location evidence="1">Nucleolus</location>
    </subcellularLocation>
</comment>
<evidence type="ECO:0000256" key="2">
    <source>
        <dbReference type="ARBA" id="ARBA00008479"/>
    </source>
</evidence>
<dbReference type="EMBL" id="HBDY01012300">
    <property type="protein sequence ID" value="CAD8244625.1"/>
    <property type="molecule type" value="Transcribed_RNA"/>
</dbReference>
<evidence type="ECO:0000256" key="4">
    <source>
        <dbReference type="ARBA" id="ARBA00023242"/>
    </source>
</evidence>
<dbReference type="InterPro" id="IPR019002">
    <property type="entry name" value="Ribosome_biogenesis_Nop16"/>
</dbReference>
<dbReference type="PANTHER" id="PTHR13243:SF1">
    <property type="entry name" value="NUCLEOLAR PROTEIN 16"/>
    <property type="match status" value="1"/>
</dbReference>